<proteinExistence type="predicted"/>
<reference evidence="3" key="1">
    <citation type="journal article" date="2019" name="Int. J. Syst. Evol. Microbiol.">
        <title>The Global Catalogue of Microorganisms (GCM) 10K type strain sequencing project: providing services to taxonomists for standard genome sequencing and annotation.</title>
        <authorList>
            <consortium name="The Broad Institute Genomics Platform"/>
            <consortium name="The Broad Institute Genome Sequencing Center for Infectious Disease"/>
            <person name="Wu L."/>
            <person name="Ma J."/>
        </authorList>
    </citation>
    <scope>NUCLEOTIDE SEQUENCE [LARGE SCALE GENOMIC DNA]</scope>
    <source>
        <strain evidence="3">KCTC 42498</strain>
    </source>
</reference>
<evidence type="ECO:0008006" key="4">
    <source>
        <dbReference type="Google" id="ProtNLM"/>
    </source>
</evidence>
<sequence>MMKNNSLYPYLLLLAFTLLSCQQKTEEDGSIAGTHPELEEQLEESQIETPVSDRDREDLYQRYEITMEEYQQNSSYDAGDIYRGRLAPLDESSHIDAGTYRSALQQGMKEGINFAGRYTVVSVGCGTNCQLHYVINRENGKVMDKLQSSIGAKYSPDSRLFIINPPNASINYEECLDCAPEAYVFEEGKFSKVSEL</sequence>
<dbReference type="RefSeq" id="WP_377502413.1">
    <property type="nucleotide sequence ID" value="NZ_JBHULU010000001.1"/>
</dbReference>
<name>A0ABW5IG76_9BACT</name>
<feature type="region of interest" description="Disordered" evidence="1">
    <location>
        <begin position="27"/>
        <end position="52"/>
    </location>
</feature>
<comment type="caution">
    <text evidence="2">The sequence shown here is derived from an EMBL/GenBank/DDBJ whole genome shotgun (WGS) entry which is preliminary data.</text>
</comment>
<accession>A0ABW5IG76</accession>
<keyword evidence="3" id="KW-1185">Reference proteome</keyword>
<protein>
    <recommendedName>
        <fullName evidence="4">Lipoprotein</fullName>
    </recommendedName>
</protein>
<evidence type="ECO:0000313" key="3">
    <source>
        <dbReference type="Proteomes" id="UP001597544"/>
    </source>
</evidence>
<dbReference type="PROSITE" id="PS51257">
    <property type="entry name" value="PROKAR_LIPOPROTEIN"/>
    <property type="match status" value="1"/>
</dbReference>
<gene>
    <name evidence="2" type="ORF">ACFSRY_00850</name>
</gene>
<evidence type="ECO:0000256" key="1">
    <source>
        <dbReference type="SAM" id="MobiDB-lite"/>
    </source>
</evidence>
<organism evidence="2 3">
    <name type="scientific">Pontibacter locisalis</name>
    <dbReference type="NCBI Taxonomy" id="1719035"/>
    <lineage>
        <taxon>Bacteria</taxon>
        <taxon>Pseudomonadati</taxon>
        <taxon>Bacteroidota</taxon>
        <taxon>Cytophagia</taxon>
        <taxon>Cytophagales</taxon>
        <taxon>Hymenobacteraceae</taxon>
        <taxon>Pontibacter</taxon>
    </lineage>
</organism>
<dbReference type="Proteomes" id="UP001597544">
    <property type="component" value="Unassembled WGS sequence"/>
</dbReference>
<dbReference type="EMBL" id="JBHULU010000001">
    <property type="protein sequence ID" value="MFD2512398.1"/>
    <property type="molecule type" value="Genomic_DNA"/>
</dbReference>
<evidence type="ECO:0000313" key="2">
    <source>
        <dbReference type="EMBL" id="MFD2512398.1"/>
    </source>
</evidence>